<evidence type="ECO:0000313" key="3">
    <source>
        <dbReference type="Proteomes" id="UP000642920"/>
    </source>
</evidence>
<protein>
    <submittedName>
        <fullName evidence="2">RidA family protein</fullName>
    </submittedName>
</protein>
<dbReference type="SUPFAM" id="SSF55298">
    <property type="entry name" value="YjgF-like"/>
    <property type="match status" value="1"/>
</dbReference>
<dbReference type="Gene3D" id="3.30.1330.40">
    <property type="entry name" value="RutC-like"/>
    <property type="match status" value="1"/>
</dbReference>
<dbReference type="Pfam" id="PF01042">
    <property type="entry name" value="Ribonuc_L-PSP"/>
    <property type="match status" value="1"/>
</dbReference>
<dbReference type="PANTHER" id="PTHR11803">
    <property type="entry name" value="2-IMINOBUTANOATE/2-IMINOPROPANOATE DEAMINASE RIDA"/>
    <property type="match status" value="1"/>
</dbReference>
<comment type="similarity">
    <text evidence="1">Belongs to the RutC family.</text>
</comment>
<evidence type="ECO:0000256" key="1">
    <source>
        <dbReference type="ARBA" id="ARBA00010552"/>
    </source>
</evidence>
<dbReference type="RefSeq" id="WP_201922437.1">
    <property type="nucleotide sequence ID" value="NZ_JAERQG010000003.1"/>
</dbReference>
<dbReference type="InterPro" id="IPR006175">
    <property type="entry name" value="YjgF/YER057c/UK114"/>
</dbReference>
<proteinExistence type="inferred from homology"/>
<keyword evidence="3" id="KW-1185">Reference proteome</keyword>
<dbReference type="EMBL" id="JAERQG010000003">
    <property type="protein sequence ID" value="MBL0766267.1"/>
    <property type="molecule type" value="Genomic_DNA"/>
</dbReference>
<evidence type="ECO:0000313" key="2">
    <source>
        <dbReference type="EMBL" id="MBL0766267.1"/>
    </source>
</evidence>
<dbReference type="Proteomes" id="UP000642920">
    <property type="component" value="Unassembled WGS sequence"/>
</dbReference>
<reference evidence="2" key="1">
    <citation type="submission" date="2021-01" db="EMBL/GenBank/DDBJ databases">
        <title>Marivirga sp. nov., isolated from intertidal surface sediments.</title>
        <authorList>
            <person name="Zhang M."/>
        </authorList>
    </citation>
    <scope>NUCLEOTIDE SEQUENCE</scope>
    <source>
        <strain evidence="2">SM1354</strain>
    </source>
</reference>
<dbReference type="GO" id="GO:0019239">
    <property type="term" value="F:deaminase activity"/>
    <property type="evidence" value="ECO:0007669"/>
    <property type="project" value="TreeGrafter"/>
</dbReference>
<dbReference type="AlphaFoldDB" id="A0A937A9F6"/>
<sequence>MKLSTINSSDVYKTSELGFSQAVVFNQVIYGSGQVGWNTDYKLPEHPTFNNQFEQTLQNIEHLLQNQGCGWLDVLHLRFYVVDINASKITRISSFLKTTFPNNYAPATTLLGVSALARENLQIEIEFIAKIKKQ</sequence>
<organism evidence="2 3">
    <name type="scientific">Marivirga atlantica</name>
    <dbReference type="NCBI Taxonomy" id="1548457"/>
    <lineage>
        <taxon>Bacteria</taxon>
        <taxon>Pseudomonadati</taxon>
        <taxon>Bacteroidota</taxon>
        <taxon>Cytophagia</taxon>
        <taxon>Cytophagales</taxon>
        <taxon>Marivirgaceae</taxon>
        <taxon>Marivirga</taxon>
    </lineage>
</organism>
<name>A0A937A9F6_9BACT</name>
<comment type="caution">
    <text evidence="2">The sequence shown here is derived from an EMBL/GenBank/DDBJ whole genome shotgun (WGS) entry which is preliminary data.</text>
</comment>
<dbReference type="PANTHER" id="PTHR11803:SF58">
    <property type="entry name" value="PROTEIN HMF1-RELATED"/>
    <property type="match status" value="1"/>
</dbReference>
<dbReference type="InterPro" id="IPR035959">
    <property type="entry name" value="RutC-like_sf"/>
</dbReference>
<dbReference type="CDD" id="cd00448">
    <property type="entry name" value="YjgF_YER057c_UK114_family"/>
    <property type="match status" value="1"/>
</dbReference>
<gene>
    <name evidence="2" type="ORF">JKP34_13450</name>
</gene>
<dbReference type="GO" id="GO:0005829">
    <property type="term" value="C:cytosol"/>
    <property type="evidence" value="ECO:0007669"/>
    <property type="project" value="TreeGrafter"/>
</dbReference>
<accession>A0A937A9F6</accession>